<keyword evidence="10 15" id="KW-0378">Hydrolase</keyword>
<dbReference type="GeneID" id="119634810"/>
<evidence type="ECO:0000256" key="11">
    <source>
        <dbReference type="ARBA" id="ARBA00022833"/>
    </source>
</evidence>
<name>A0A8U0WIK8_9MUSC</name>
<protein>
    <recommendedName>
        <fullName evidence="5 15">Dipeptidyl peptidase 3</fullName>
        <ecNumber evidence="4 15">3.4.14.4</ecNumber>
    </recommendedName>
    <alternativeName>
        <fullName evidence="13 15">Dipeptidyl aminopeptidase III</fullName>
    </alternativeName>
    <alternativeName>
        <fullName evidence="14 15">Dipeptidyl peptidase III</fullName>
    </alternativeName>
</protein>
<comment type="cofactor">
    <cofactor evidence="15 17">
        <name>Zn(2+)</name>
        <dbReference type="ChEBI" id="CHEBI:29105"/>
    </cofactor>
    <text evidence="15 17">Binds 1 zinc ion per subunit.</text>
</comment>
<dbReference type="FunFam" id="3.30.540.30:FF:000002">
    <property type="entry name" value="Dipeptidyl peptidase 3"/>
    <property type="match status" value="1"/>
</dbReference>
<evidence type="ECO:0000256" key="12">
    <source>
        <dbReference type="ARBA" id="ARBA00023049"/>
    </source>
</evidence>
<comment type="catalytic activity">
    <reaction evidence="1 15">
        <text>Release of an N-terminal dipeptide from a peptide comprising four or more residues, with broad specificity. Also acts on dipeptidyl 2-naphthylamides.</text>
        <dbReference type="EC" id="3.4.14.4"/>
    </reaction>
</comment>
<dbReference type="EC" id="3.4.14.4" evidence="4 15"/>
<evidence type="ECO:0000256" key="6">
    <source>
        <dbReference type="ARBA" id="ARBA00022438"/>
    </source>
</evidence>
<dbReference type="AlphaFoldDB" id="A0A8U0WIK8"/>
<dbReference type="Proteomes" id="UP000092443">
    <property type="component" value="Unplaced"/>
</dbReference>
<keyword evidence="8 15" id="KW-0645">Protease</keyword>
<dbReference type="GO" id="GO:0004177">
    <property type="term" value="F:aminopeptidase activity"/>
    <property type="evidence" value="ECO:0007669"/>
    <property type="project" value="UniProtKB-KW"/>
</dbReference>
<comment type="subcellular location">
    <subcellularLocation>
        <location evidence="2">Cytoplasm</location>
    </subcellularLocation>
</comment>
<organism evidence="18 19">
    <name type="scientific">Glossina fuscipes</name>
    <dbReference type="NCBI Taxonomy" id="7396"/>
    <lineage>
        <taxon>Eukaryota</taxon>
        <taxon>Metazoa</taxon>
        <taxon>Ecdysozoa</taxon>
        <taxon>Arthropoda</taxon>
        <taxon>Hexapoda</taxon>
        <taxon>Insecta</taxon>
        <taxon>Pterygota</taxon>
        <taxon>Neoptera</taxon>
        <taxon>Endopterygota</taxon>
        <taxon>Diptera</taxon>
        <taxon>Brachycera</taxon>
        <taxon>Muscomorpha</taxon>
        <taxon>Hippoboscoidea</taxon>
        <taxon>Glossinidae</taxon>
        <taxon>Glossina</taxon>
    </lineage>
</organism>
<accession>A0A8U0WIK8</accession>
<proteinExistence type="inferred from homology"/>
<keyword evidence="12 15" id="KW-0482">Metalloprotease</keyword>
<evidence type="ECO:0000256" key="3">
    <source>
        <dbReference type="ARBA" id="ARBA00010200"/>
    </source>
</evidence>
<evidence type="ECO:0000256" key="5">
    <source>
        <dbReference type="ARBA" id="ARBA00014713"/>
    </source>
</evidence>
<comment type="similarity">
    <text evidence="3 15">Belongs to the peptidase M49 family.</text>
</comment>
<evidence type="ECO:0000256" key="4">
    <source>
        <dbReference type="ARBA" id="ARBA00012063"/>
    </source>
</evidence>
<dbReference type="GO" id="GO:0008239">
    <property type="term" value="F:dipeptidyl-peptidase activity"/>
    <property type="evidence" value="ECO:0007669"/>
    <property type="project" value="UniProtKB-UniRule"/>
</dbReference>
<dbReference type="GO" id="GO:0046872">
    <property type="term" value="F:metal ion binding"/>
    <property type="evidence" value="ECO:0007669"/>
    <property type="project" value="UniProtKB-KW"/>
</dbReference>
<dbReference type="FunFam" id="3.30.540.30:FF:000001">
    <property type="entry name" value="Dipeptidyl peptidase 3"/>
    <property type="match status" value="1"/>
</dbReference>
<dbReference type="GO" id="GO:0006508">
    <property type="term" value="P:proteolysis"/>
    <property type="evidence" value="ECO:0007669"/>
    <property type="project" value="UniProtKB-KW"/>
</dbReference>
<dbReference type="Pfam" id="PF03571">
    <property type="entry name" value="Peptidase_M49"/>
    <property type="match status" value="1"/>
</dbReference>
<evidence type="ECO:0000256" key="1">
    <source>
        <dbReference type="ARBA" id="ARBA00001336"/>
    </source>
</evidence>
<keyword evidence="6 15" id="KW-0031">Aminopeptidase</keyword>
<dbReference type="InterPro" id="IPR005317">
    <property type="entry name" value="Dipeptidyl-peptase3"/>
</dbReference>
<evidence type="ECO:0000256" key="10">
    <source>
        <dbReference type="ARBA" id="ARBA00022801"/>
    </source>
</evidence>
<dbReference type="Gene3D" id="3.30.540.30">
    <property type="match status" value="3"/>
</dbReference>
<reference evidence="19" key="1">
    <citation type="submission" date="2025-08" db="UniProtKB">
        <authorList>
            <consortium name="RefSeq"/>
        </authorList>
    </citation>
    <scope>IDENTIFICATION</scope>
    <source>
        <tissue evidence="19">Whole body pupa</tissue>
    </source>
</reference>
<evidence type="ECO:0000313" key="19">
    <source>
        <dbReference type="RefSeq" id="XP_037885131.1"/>
    </source>
</evidence>
<feature type="active site" evidence="16">
    <location>
        <position position="493"/>
    </location>
</feature>
<dbReference type="FunFam" id="3.30.540.30:FF:000008">
    <property type="entry name" value="Dipeptidyl peptidase 3"/>
    <property type="match status" value="1"/>
</dbReference>
<evidence type="ECO:0000313" key="18">
    <source>
        <dbReference type="Proteomes" id="UP000092443"/>
    </source>
</evidence>
<dbReference type="RefSeq" id="XP_037885131.1">
    <property type="nucleotide sequence ID" value="XM_038029203.1"/>
</dbReference>
<dbReference type="KEGG" id="gfs:119634810"/>
<feature type="binding site" evidence="17">
    <location>
        <position position="492"/>
    </location>
    <ligand>
        <name>Zn(2+)</name>
        <dbReference type="ChEBI" id="CHEBI:29105"/>
        <note>catalytic</note>
    </ligand>
</feature>
<evidence type="ECO:0000256" key="15">
    <source>
        <dbReference type="PIRNR" id="PIRNR007828"/>
    </source>
</evidence>
<keyword evidence="9 15" id="KW-0479">Metal-binding</keyword>
<gene>
    <name evidence="19" type="primary">LOC119634810</name>
</gene>
<keyword evidence="7 15" id="KW-0963">Cytoplasm</keyword>
<keyword evidence="11 15" id="KW-0862">Zinc</keyword>
<dbReference type="GO" id="GO:0005737">
    <property type="term" value="C:cytoplasm"/>
    <property type="evidence" value="ECO:0007669"/>
    <property type="project" value="UniProtKB-SubCell"/>
</dbReference>
<feature type="binding site" evidence="17">
    <location>
        <position position="497"/>
    </location>
    <ligand>
        <name>Zn(2+)</name>
        <dbReference type="ChEBI" id="CHEBI:29105"/>
        <note>catalytic</note>
    </ligand>
</feature>
<evidence type="ECO:0000256" key="2">
    <source>
        <dbReference type="ARBA" id="ARBA00004496"/>
    </source>
</evidence>
<dbReference type="PIRSF" id="PIRSF007828">
    <property type="entry name" value="Dipeptidyl-peptidase_III"/>
    <property type="match status" value="1"/>
</dbReference>
<evidence type="ECO:0000256" key="7">
    <source>
        <dbReference type="ARBA" id="ARBA00022490"/>
    </source>
</evidence>
<evidence type="ECO:0000256" key="13">
    <source>
        <dbReference type="ARBA" id="ARBA00031288"/>
    </source>
</evidence>
<dbReference type="InterPro" id="IPR039461">
    <property type="entry name" value="Peptidase_M49"/>
</dbReference>
<sequence length="771" mass="87814">MLTLCRSIYHKLLGRSFRHHVSSIIEDKTYTLCLNTTDSFSRHYSKLSMSSNHASHFVLPNTQPIADLECKTAFENLTEKEKLYAHYFSKASWDGGLIALIQSSPEGPLIFSLLHRIFVAEPLEELKSKAIANSITEEDFTAFLVYACGVFANTGNYKGMGDSKIIPNLSESTFRKIVHVSAAYANDKNVPLIFDKINSLIYDLKPRNEILGFAPNGITTYWSDNCTKEDSNTVNDWLTSKRIEPYMCRTFKVEEDGKTIYDIKLGSVAVDDKDGITLPLQSYKDNNFRVTRGDYSKLLQRVNNNLQQALKYAANENEVKMIEHYVKAFQEGSLVDHKDGSRYWIKDKGPVVETYIGFIETYRDPAGGRAEFEGFVAMVNKESSAKFGELVARAEKLLEYLPWTKEYEKDSYLKPDFTSLDVLTFAGSGVPAGINIPNYDEIRQDEGFKNVSLGNVLANINRKDPIAFLSEEDQALMKEYKVKAFEVQVGLHELLGHGSGKLFRINENGKFNFDKENTKNLITGEPINTWYLPGETYDTKFGAIGSSYEECRAEAVGLYLSLQRDILEIFGFKDPIEQEKIIYINWLSLIWNGVGVALEMYNPQSKQWMQAHSRARFVIMKVLLEAGEGFVNVQEIEKGKNLHLTVDRTKIETIGKKAIEVFLRKLQVYKSTADIDSASKMYEHYSEVNETGSHPWAKWRDICLIHKKPRVILVQANTGIKDNKVNLLTYEATHEGFIKSWTERYPTTDIDDIIEEIVDHDKKYFPSAFGN</sequence>
<dbReference type="PANTHER" id="PTHR23422">
    <property type="entry name" value="DIPEPTIDYL PEPTIDASE III-RELATED"/>
    <property type="match status" value="1"/>
</dbReference>
<dbReference type="GO" id="GO:0008235">
    <property type="term" value="F:metalloexopeptidase activity"/>
    <property type="evidence" value="ECO:0007669"/>
    <property type="project" value="InterPro"/>
</dbReference>
<dbReference type="PANTHER" id="PTHR23422:SF11">
    <property type="entry name" value="DIPEPTIDYL PEPTIDASE 3"/>
    <property type="match status" value="1"/>
</dbReference>
<evidence type="ECO:0000256" key="14">
    <source>
        <dbReference type="ARBA" id="ARBA00032119"/>
    </source>
</evidence>
<keyword evidence="18" id="KW-1185">Reference proteome</keyword>
<feature type="binding site" evidence="17">
    <location>
        <position position="550"/>
    </location>
    <ligand>
        <name>Zn(2+)</name>
        <dbReference type="ChEBI" id="CHEBI:29105"/>
        <note>catalytic</note>
    </ligand>
</feature>
<evidence type="ECO:0000256" key="17">
    <source>
        <dbReference type="PIRSR" id="PIRSR007828-2"/>
    </source>
</evidence>
<evidence type="ECO:0000256" key="8">
    <source>
        <dbReference type="ARBA" id="ARBA00022670"/>
    </source>
</evidence>
<evidence type="ECO:0000256" key="16">
    <source>
        <dbReference type="PIRSR" id="PIRSR007828-1"/>
    </source>
</evidence>
<evidence type="ECO:0000256" key="9">
    <source>
        <dbReference type="ARBA" id="ARBA00022723"/>
    </source>
</evidence>